<evidence type="ECO:0000256" key="1">
    <source>
        <dbReference type="SAM" id="Phobius"/>
    </source>
</evidence>
<evidence type="ECO:0000313" key="3">
    <source>
        <dbReference type="Proteomes" id="UP000250266"/>
    </source>
</evidence>
<accession>A0A8E2EGM7</accession>
<feature type="transmembrane region" description="Helical" evidence="1">
    <location>
        <begin position="15"/>
        <end position="36"/>
    </location>
</feature>
<keyword evidence="3" id="KW-1185">Reference proteome</keyword>
<proteinExistence type="predicted"/>
<protein>
    <submittedName>
        <fullName evidence="2">Uncharacterized protein</fullName>
    </submittedName>
</protein>
<gene>
    <name evidence="2" type="ORF">K432DRAFT_390233</name>
</gene>
<keyword evidence="1" id="KW-0472">Membrane</keyword>
<dbReference type="EMBL" id="KV744856">
    <property type="protein sequence ID" value="OCK83635.1"/>
    <property type="molecule type" value="Genomic_DNA"/>
</dbReference>
<organism evidence="2 3">
    <name type="scientific">Lepidopterella palustris CBS 459.81</name>
    <dbReference type="NCBI Taxonomy" id="1314670"/>
    <lineage>
        <taxon>Eukaryota</taxon>
        <taxon>Fungi</taxon>
        <taxon>Dikarya</taxon>
        <taxon>Ascomycota</taxon>
        <taxon>Pezizomycotina</taxon>
        <taxon>Dothideomycetes</taxon>
        <taxon>Pleosporomycetidae</taxon>
        <taxon>Mytilinidiales</taxon>
        <taxon>Argynnaceae</taxon>
        <taxon>Lepidopterella</taxon>
    </lineage>
</organism>
<keyword evidence="1" id="KW-0812">Transmembrane</keyword>
<name>A0A8E2EGM7_9PEZI</name>
<reference evidence="2 3" key="1">
    <citation type="journal article" date="2016" name="Nat. Commun.">
        <title>Ectomycorrhizal ecology is imprinted in the genome of the dominant symbiotic fungus Cenococcum geophilum.</title>
        <authorList>
            <consortium name="DOE Joint Genome Institute"/>
            <person name="Peter M."/>
            <person name="Kohler A."/>
            <person name="Ohm R.A."/>
            <person name="Kuo A."/>
            <person name="Krutzmann J."/>
            <person name="Morin E."/>
            <person name="Arend M."/>
            <person name="Barry K.W."/>
            <person name="Binder M."/>
            <person name="Choi C."/>
            <person name="Clum A."/>
            <person name="Copeland A."/>
            <person name="Grisel N."/>
            <person name="Haridas S."/>
            <person name="Kipfer T."/>
            <person name="LaButti K."/>
            <person name="Lindquist E."/>
            <person name="Lipzen A."/>
            <person name="Maire R."/>
            <person name="Meier B."/>
            <person name="Mihaltcheva S."/>
            <person name="Molinier V."/>
            <person name="Murat C."/>
            <person name="Poggeler S."/>
            <person name="Quandt C.A."/>
            <person name="Sperisen C."/>
            <person name="Tritt A."/>
            <person name="Tisserant E."/>
            <person name="Crous P.W."/>
            <person name="Henrissat B."/>
            <person name="Nehls U."/>
            <person name="Egli S."/>
            <person name="Spatafora J.W."/>
            <person name="Grigoriev I.V."/>
            <person name="Martin F.M."/>
        </authorList>
    </citation>
    <scope>NUCLEOTIDE SEQUENCE [LARGE SCALE GENOMIC DNA]</scope>
    <source>
        <strain evidence="2 3">CBS 459.81</strain>
    </source>
</reference>
<keyword evidence="1" id="KW-1133">Transmembrane helix</keyword>
<sequence length="100" mass="11084">MAQPNTNDIPTEPGGGRLTCLNLICTGLAFLVRLAFKSIKVVCSKRHFNANALRNQAGEISSKEEQFRRTRMTFNQINFSKKMASDEIQKGDVTHGSILA</sequence>
<dbReference type="AlphaFoldDB" id="A0A8E2EGM7"/>
<dbReference type="Proteomes" id="UP000250266">
    <property type="component" value="Unassembled WGS sequence"/>
</dbReference>
<evidence type="ECO:0000313" key="2">
    <source>
        <dbReference type="EMBL" id="OCK83635.1"/>
    </source>
</evidence>